<reference evidence="2" key="1">
    <citation type="journal article" date="2014" name="Int. J. Syst. Evol. Microbiol.">
        <title>Complete genome of a new Firmicutes species belonging to the dominant human colonic microbiota ('Ruminococcus bicirculans') reveals two chromosomes and a selective capacity to utilize plant glucans.</title>
        <authorList>
            <consortium name="NISC Comparative Sequencing Program"/>
            <person name="Wegmann U."/>
            <person name="Louis P."/>
            <person name="Goesmann A."/>
            <person name="Henrissat B."/>
            <person name="Duncan S.H."/>
            <person name="Flint H.J."/>
        </authorList>
    </citation>
    <scope>NUCLEOTIDE SEQUENCE</scope>
    <source>
        <strain evidence="2">JCM 17590</strain>
    </source>
</reference>
<dbReference type="EMBL" id="BAABBV010000002">
    <property type="protein sequence ID" value="GAA4166844.1"/>
    <property type="molecule type" value="Genomic_DNA"/>
</dbReference>
<organism evidence="2 3">
    <name type="scientific">Gryllotalpicola daejeonensis</name>
    <dbReference type="NCBI Taxonomy" id="993087"/>
    <lineage>
        <taxon>Bacteria</taxon>
        <taxon>Bacillati</taxon>
        <taxon>Actinomycetota</taxon>
        <taxon>Actinomycetes</taxon>
        <taxon>Micrococcales</taxon>
        <taxon>Microbacteriaceae</taxon>
        <taxon>Gryllotalpicola</taxon>
    </lineage>
</organism>
<dbReference type="NCBIfam" id="NF047843">
    <property type="entry name" value="MST_Rv0443"/>
    <property type="match status" value="1"/>
</dbReference>
<dbReference type="Gene3D" id="1.20.120.450">
    <property type="entry name" value="dinb family like domain"/>
    <property type="match status" value="1"/>
</dbReference>
<dbReference type="InterPro" id="IPR024775">
    <property type="entry name" value="DinB-like"/>
</dbReference>
<name>A0ABP7ZP36_9MICO</name>
<accession>A0ABP7ZP36</accession>
<evidence type="ECO:0000259" key="1">
    <source>
        <dbReference type="Pfam" id="PF12867"/>
    </source>
</evidence>
<protein>
    <submittedName>
        <fullName evidence="2">DUF664 domain-containing protein</fullName>
    </submittedName>
</protein>
<dbReference type="Proteomes" id="UP001415169">
    <property type="component" value="Unassembled WGS sequence"/>
</dbReference>
<keyword evidence="3" id="KW-1185">Reference proteome</keyword>
<dbReference type="InterPro" id="IPR034660">
    <property type="entry name" value="DinB/YfiT-like"/>
</dbReference>
<evidence type="ECO:0000313" key="3">
    <source>
        <dbReference type="Proteomes" id="UP001415169"/>
    </source>
</evidence>
<sequence>MVGMEQRELLIDAFGRIRGIVHRVVEGASAELLGYRPDPEANTIAWLVWHLTRGQDSQIADVAGTDELWLGEWADRFDLPLPRDSTGYGHTSEQVASVVASPELLLGYHDAVHDATVAYLNGLSGEDLDRVVDTSWDPPVTLGVRLISIIGDDWQHAGQASYVQGLAQRAGVE</sequence>
<evidence type="ECO:0000313" key="2">
    <source>
        <dbReference type="EMBL" id="GAA4166844.1"/>
    </source>
</evidence>
<feature type="domain" description="DinB-like" evidence="1">
    <location>
        <begin position="16"/>
        <end position="160"/>
    </location>
</feature>
<reference evidence="2" key="2">
    <citation type="submission" date="2023-12" db="EMBL/GenBank/DDBJ databases">
        <authorList>
            <person name="Sun Q."/>
            <person name="Inoue M."/>
        </authorList>
    </citation>
    <scope>NUCLEOTIDE SEQUENCE</scope>
    <source>
        <strain evidence="2">JCM 17590</strain>
    </source>
</reference>
<gene>
    <name evidence="2" type="ORF">GCM10022286_32170</name>
</gene>
<dbReference type="SUPFAM" id="SSF109854">
    <property type="entry name" value="DinB/YfiT-like putative metalloenzymes"/>
    <property type="match status" value="1"/>
</dbReference>
<proteinExistence type="predicted"/>
<comment type="caution">
    <text evidence="2">The sequence shown here is derived from an EMBL/GenBank/DDBJ whole genome shotgun (WGS) entry which is preliminary data.</text>
</comment>
<dbReference type="Pfam" id="PF12867">
    <property type="entry name" value="DinB_2"/>
    <property type="match status" value="1"/>
</dbReference>